<keyword evidence="1" id="KW-0472">Membrane</keyword>
<dbReference type="EMBL" id="JADION010000029">
    <property type="protein sequence ID" value="MBF4102783.1"/>
    <property type="molecule type" value="Genomic_DNA"/>
</dbReference>
<evidence type="ECO:0000313" key="2">
    <source>
        <dbReference type="EMBL" id="MBF4102783.1"/>
    </source>
</evidence>
<accession>A0A930UXZ1</accession>
<gene>
    <name evidence="2" type="ORF">INT80_10060</name>
</gene>
<keyword evidence="1" id="KW-1133">Transmembrane helix</keyword>
<name>A0A930UXZ1_9PAST</name>
<comment type="caution">
    <text evidence="2">The sequence shown here is derived from an EMBL/GenBank/DDBJ whole genome shotgun (WGS) entry which is preliminary data.</text>
</comment>
<protein>
    <submittedName>
        <fullName evidence="2">Uncharacterized protein</fullName>
    </submittedName>
</protein>
<keyword evidence="1" id="KW-0812">Transmembrane</keyword>
<feature type="transmembrane region" description="Helical" evidence="1">
    <location>
        <begin position="20"/>
        <end position="39"/>
    </location>
</feature>
<proteinExistence type="predicted"/>
<dbReference type="AlphaFoldDB" id="A0A930UXZ1"/>
<reference evidence="2" key="1">
    <citation type="submission" date="2020-11" db="EMBL/GenBank/DDBJ databases">
        <title>Gallibacterium anatis 1637, full genome, WGS.</title>
        <authorList>
            <person name="Laishevtcev A.I."/>
            <person name="Yakimova E.A."/>
            <person name="Petkovich D."/>
            <person name="Stepanova T.V."/>
            <person name="Kalendr R.S."/>
            <person name="Rubalsky E.O."/>
            <person name="Zulkarneev E.R."/>
            <person name="Aleshkin A.V."/>
        </authorList>
    </citation>
    <scope>NUCLEOTIDE SEQUENCE</scope>
    <source>
        <strain evidence="2">1637</strain>
    </source>
</reference>
<sequence length="61" mass="7049">MQAAEIPTDRCRQYLIKTTVVVVLLAFASSFFLTFYLSAQEYSQSFDGSIQEILYFFHQNA</sequence>
<organism evidence="2">
    <name type="scientific">Gallibacterium anatis</name>
    <dbReference type="NCBI Taxonomy" id="750"/>
    <lineage>
        <taxon>Bacteria</taxon>
        <taxon>Pseudomonadati</taxon>
        <taxon>Pseudomonadota</taxon>
        <taxon>Gammaproteobacteria</taxon>
        <taxon>Pasteurellales</taxon>
        <taxon>Pasteurellaceae</taxon>
        <taxon>Gallibacterium</taxon>
    </lineage>
</organism>
<evidence type="ECO:0000256" key="1">
    <source>
        <dbReference type="SAM" id="Phobius"/>
    </source>
</evidence>